<reference evidence="5 6" key="1">
    <citation type="submission" date="2019-11" db="EMBL/GenBank/DDBJ databases">
        <authorList>
            <person name="Zheng R.K."/>
            <person name="Sun C.M."/>
        </authorList>
    </citation>
    <scope>NUCLEOTIDE SEQUENCE [LARGE SCALE GENOMIC DNA]</scope>
    <source>
        <strain evidence="5 6">WC007</strain>
    </source>
</reference>
<feature type="domain" description="Calcineurin-like phosphoesterase" evidence="3">
    <location>
        <begin position="147"/>
        <end position="338"/>
    </location>
</feature>
<feature type="chain" id="PRO_5026193537" evidence="2">
    <location>
        <begin position="22"/>
        <end position="391"/>
    </location>
</feature>
<dbReference type="InterPro" id="IPR004843">
    <property type="entry name" value="Calcineurin-like_PHP"/>
</dbReference>
<keyword evidence="6" id="KW-1185">Reference proteome</keyword>
<dbReference type="PANTHER" id="PTHR22953:SF153">
    <property type="entry name" value="PURPLE ACID PHOSPHATASE"/>
    <property type="match status" value="1"/>
</dbReference>
<dbReference type="Pfam" id="PF00149">
    <property type="entry name" value="Metallophos"/>
    <property type="match status" value="1"/>
</dbReference>
<dbReference type="InterPro" id="IPR008963">
    <property type="entry name" value="Purple_acid_Pase-like_N"/>
</dbReference>
<evidence type="ECO:0000313" key="5">
    <source>
        <dbReference type="EMBL" id="QGY45588.1"/>
    </source>
</evidence>
<evidence type="ECO:0000256" key="2">
    <source>
        <dbReference type="SAM" id="SignalP"/>
    </source>
</evidence>
<dbReference type="SUPFAM" id="SSF56300">
    <property type="entry name" value="Metallo-dependent phosphatases"/>
    <property type="match status" value="1"/>
</dbReference>
<gene>
    <name evidence="5" type="ORF">GM418_18500</name>
</gene>
<evidence type="ECO:0000259" key="4">
    <source>
        <dbReference type="Pfam" id="PF16656"/>
    </source>
</evidence>
<feature type="domain" description="Purple acid phosphatase N-terminal" evidence="4">
    <location>
        <begin position="35"/>
        <end position="113"/>
    </location>
</feature>
<dbReference type="InterPro" id="IPR015914">
    <property type="entry name" value="PAPs_N"/>
</dbReference>
<name>A0A6I6JWW2_9BACT</name>
<protein>
    <submittedName>
        <fullName evidence="5">Purple acid phosphatase</fullName>
    </submittedName>
</protein>
<dbReference type="InterPro" id="IPR039331">
    <property type="entry name" value="PAPs-like"/>
</dbReference>
<dbReference type="Gene3D" id="2.60.40.380">
    <property type="entry name" value="Purple acid phosphatase-like, N-terminal"/>
    <property type="match status" value="1"/>
</dbReference>
<evidence type="ECO:0000313" key="6">
    <source>
        <dbReference type="Proteomes" id="UP000428260"/>
    </source>
</evidence>
<dbReference type="CDD" id="cd00063">
    <property type="entry name" value="FN3"/>
    <property type="match status" value="1"/>
</dbReference>
<dbReference type="SUPFAM" id="SSF49363">
    <property type="entry name" value="Purple acid phosphatase, N-terminal domain"/>
    <property type="match status" value="1"/>
</dbReference>
<dbReference type="EMBL" id="CP046401">
    <property type="protein sequence ID" value="QGY45588.1"/>
    <property type="molecule type" value="Genomic_DNA"/>
</dbReference>
<evidence type="ECO:0000256" key="1">
    <source>
        <dbReference type="ARBA" id="ARBA00022729"/>
    </source>
</evidence>
<dbReference type="GO" id="GO:0046872">
    <property type="term" value="F:metal ion binding"/>
    <property type="evidence" value="ECO:0007669"/>
    <property type="project" value="InterPro"/>
</dbReference>
<evidence type="ECO:0000259" key="3">
    <source>
        <dbReference type="Pfam" id="PF00149"/>
    </source>
</evidence>
<dbReference type="PANTHER" id="PTHR22953">
    <property type="entry name" value="ACID PHOSPHATASE RELATED"/>
    <property type="match status" value="1"/>
</dbReference>
<accession>A0A6I6JWW2</accession>
<dbReference type="AlphaFoldDB" id="A0A6I6JWW2"/>
<sequence length="391" mass="44755">MKQLHLIISALLLFFVSNLFSQEETFSITHGPYLQALTENEVTIVWTTNRKGISWVELAPDDDTHFYLTERPRIYSEGFGFKVVDSVHVVTLTNLDPNTTYRYRIYSQEVLSHVGTKVLYGPVAASNVYRKKPFKFTTSNPKKNDISFLVINDIHGNNDLMENLLKGTDWGKTDLVFFNGDMTNDIRSEEQLFGDFLDKSVELFASETPMYYARGNHETRGNFATTFPRYFPTPTKQLYYMFRQGPVCFVVLDCGEDKPDSDLEYSRIVAFDRYRTQQANWLKEAVKKDIFLDAPYRVVIVHMPPFGGWHGEQEIKDKFVPVLEKAGIDVMLCGHLHRHVFKKAGDGQNFPIIANANKAVIKAHTENSVLVLDVADEEGKVVQNLKISARK</sequence>
<dbReference type="InterPro" id="IPR029052">
    <property type="entry name" value="Metallo-depent_PP-like"/>
</dbReference>
<organism evidence="5 6">
    <name type="scientific">Maribellus comscasis</name>
    <dbReference type="NCBI Taxonomy" id="2681766"/>
    <lineage>
        <taxon>Bacteria</taxon>
        <taxon>Pseudomonadati</taxon>
        <taxon>Bacteroidota</taxon>
        <taxon>Bacteroidia</taxon>
        <taxon>Marinilabiliales</taxon>
        <taxon>Prolixibacteraceae</taxon>
        <taxon>Maribellus</taxon>
    </lineage>
</organism>
<dbReference type="Pfam" id="PF16656">
    <property type="entry name" value="Pur_ac_phosph_N"/>
    <property type="match status" value="1"/>
</dbReference>
<dbReference type="Gene3D" id="3.60.21.10">
    <property type="match status" value="1"/>
</dbReference>
<dbReference type="InterPro" id="IPR003961">
    <property type="entry name" value="FN3_dom"/>
</dbReference>
<dbReference type="RefSeq" id="WP_158868731.1">
    <property type="nucleotide sequence ID" value="NZ_CP046401.1"/>
</dbReference>
<proteinExistence type="predicted"/>
<dbReference type="GO" id="GO:0003993">
    <property type="term" value="F:acid phosphatase activity"/>
    <property type="evidence" value="ECO:0007669"/>
    <property type="project" value="InterPro"/>
</dbReference>
<feature type="signal peptide" evidence="2">
    <location>
        <begin position="1"/>
        <end position="21"/>
    </location>
</feature>
<dbReference type="KEGG" id="mcos:GM418_18500"/>
<keyword evidence="1 2" id="KW-0732">Signal</keyword>
<dbReference type="Proteomes" id="UP000428260">
    <property type="component" value="Chromosome"/>
</dbReference>